<keyword evidence="3" id="KW-1185">Reference proteome</keyword>
<proteinExistence type="predicted"/>
<feature type="chain" id="PRO_5047214450" evidence="1">
    <location>
        <begin position="20"/>
        <end position="78"/>
    </location>
</feature>
<protein>
    <submittedName>
        <fullName evidence="2">Uncharacterized protein</fullName>
    </submittedName>
</protein>
<sequence length="78" mass="8494">MFNLKTLATVTLLSTFAFAANATDSTIDISDLQASMNAEFEQSMTEMQNNVDVDVKSSLVAEKEDQTTVTTAEVRIAE</sequence>
<dbReference type="Proteomes" id="UP001202134">
    <property type="component" value="Unassembled WGS sequence"/>
</dbReference>
<evidence type="ECO:0000313" key="2">
    <source>
        <dbReference type="EMBL" id="MCL1044874.1"/>
    </source>
</evidence>
<gene>
    <name evidence="2" type="ORF">L2737_05970</name>
</gene>
<comment type="caution">
    <text evidence="2">The sequence shown here is derived from an EMBL/GenBank/DDBJ whole genome shotgun (WGS) entry which is preliminary data.</text>
</comment>
<dbReference type="EMBL" id="JAKIKU010000002">
    <property type="protein sequence ID" value="MCL1044874.1"/>
    <property type="molecule type" value="Genomic_DNA"/>
</dbReference>
<name>A0ABT0KMD6_9GAMM</name>
<keyword evidence="1" id="KW-0732">Signal</keyword>
<feature type="signal peptide" evidence="1">
    <location>
        <begin position="1"/>
        <end position="19"/>
    </location>
</feature>
<reference evidence="2 3" key="1">
    <citation type="submission" date="2022-01" db="EMBL/GenBank/DDBJ databases">
        <title>Whole genome-based taxonomy of the Shewanellaceae.</title>
        <authorList>
            <person name="Martin-Rodriguez A.J."/>
        </authorList>
    </citation>
    <scope>NUCLEOTIDE SEQUENCE [LARGE SCALE GENOMIC DNA]</scope>
    <source>
        <strain evidence="2 3">DSM 24955</strain>
    </source>
</reference>
<dbReference type="RefSeq" id="WP_229369209.1">
    <property type="nucleotide sequence ID" value="NZ_JAKIKU010000002.1"/>
</dbReference>
<evidence type="ECO:0000256" key="1">
    <source>
        <dbReference type="SAM" id="SignalP"/>
    </source>
</evidence>
<evidence type="ECO:0000313" key="3">
    <source>
        <dbReference type="Proteomes" id="UP001202134"/>
    </source>
</evidence>
<accession>A0ABT0KMD6</accession>
<organism evidence="2 3">
    <name type="scientific">Shewanella electrodiphila</name>
    <dbReference type="NCBI Taxonomy" id="934143"/>
    <lineage>
        <taxon>Bacteria</taxon>
        <taxon>Pseudomonadati</taxon>
        <taxon>Pseudomonadota</taxon>
        <taxon>Gammaproteobacteria</taxon>
        <taxon>Alteromonadales</taxon>
        <taxon>Shewanellaceae</taxon>
        <taxon>Shewanella</taxon>
    </lineage>
</organism>